<dbReference type="OrthoDB" id="2608216at2759"/>
<comment type="similarity">
    <text evidence="1">Belongs to the helicase family. RecQ subfamily.</text>
</comment>
<comment type="catalytic activity">
    <reaction evidence="4">
        <text>Couples ATP hydrolysis with the unwinding of duplex DNA by translocating in the 3'-5' direction.</text>
        <dbReference type="EC" id="5.6.2.4"/>
    </reaction>
</comment>
<dbReference type="InterPro" id="IPR012337">
    <property type="entry name" value="RNaseH-like_sf"/>
</dbReference>
<keyword evidence="7" id="KW-0540">Nuclease</keyword>
<dbReference type="CDD" id="cd06127">
    <property type="entry name" value="DEDDh"/>
    <property type="match status" value="1"/>
</dbReference>
<dbReference type="GO" id="GO:0043138">
    <property type="term" value="F:3'-5' DNA helicase activity"/>
    <property type="evidence" value="ECO:0007669"/>
    <property type="project" value="UniProtKB-EC"/>
</dbReference>
<accession>A0A6S7G461</accession>
<dbReference type="PROSITE" id="PS51194">
    <property type="entry name" value="HELICASE_CTER"/>
    <property type="match status" value="1"/>
</dbReference>
<keyword evidence="7" id="KW-0269">Exonuclease</keyword>
<organism evidence="7 8">
    <name type="scientific">Paramuricea clavata</name>
    <name type="common">Red gorgonian</name>
    <name type="synonym">Violescent sea-whip</name>
    <dbReference type="NCBI Taxonomy" id="317549"/>
    <lineage>
        <taxon>Eukaryota</taxon>
        <taxon>Metazoa</taxon>
        <taxon>Cnidaria</taxon>
        <taxon>Anthozoa</taxon>
        <taxon>Octocorallia</taxon>
        <taxon>Malacalcyonacea</taxon>
        <taxon>Plexauridae</taxon>
        <taxon>Paramuricea</taxon>
    </lineage>
</organism>
<dbReference type="SUPFAM" id="SSF53098">
    <property type="entry name" value="Ribonuclease H-like"/>
    <property type="match status" value="1"/>
</dbReference>
<dbReference type="InterPro" id="IPR049012">
    <property type="entry name" value="Mutator_transp_dom"/>
</dbReference>
<dbReference type="PANTHER" id="PTHR13710:SF149">
    <property type="entry name" value="ATP-DEPENDENT DNA HELICASE TLH2"/>
    <property type="match status" value="1"/>
</dbReference>
<dbReference type="Gene3D" id="3.30.420.10">
    <property type="entry name" value="Ribonuclease H-like superfamily/Ribonuclease H"/>
    <property type="match status" value="1"/>
</dbReference>
<dbReference type="Pfam" id="PF00271">
    <property type="entry name" value="Helicase_C"/>
    <property type="match status" value="1"/>
</dbReference>
<evidence type="ECO:0000256" key="4">
    <source>
        <dbReference type="ARBA" id="ARBA00034617"/>
    </source>
</evidence>
<evidence type="ECO:0000313" key="7">
    <source>
        <dbReference type="EMBL" id="CAB3983669.1"/>
    </source>
</evidence>
<reference evidence="7" key="1">
    <citation type="submission" date="2020-04" db="EMBL/GenBank/DDBJ databases">
        <authorList>
            <person name="Alioto T."/>
            <person name="Alioto T."/>
            <person name="Gomez Garrido J."/>
        </authorList>
    </citation>
    <scope>NUCLEOTIDE SEQUENCE</scope>
    <source>
        <strain evidence="7">A484AB</strain>
    </source>
</reference>
<feature type="region of interest" description="Disordered" evidence="6">
    <location>
        <begin position="368"/>
        <end position="388"/>
    </location>
</feature>
<dbReference type="Proteomes" id="UP001152795">
    <property type="component" value="Unassembled WGS sequence"/>
</dbReference>
<proteinExistence type="inferred from homology"/>
<dbReference type="GO" id="GO:0005737">
    <property type="term" value="C:cytoplasm"/>
    <property type="evidence" value="ECO:0007669"/>
    <property type="project" value="TreeGrafter"/>
</dbReference>
<dbReference type="PANTHER" id="PTHR13710">
    <property type="entry name" value="DNA HELICASE RECQ FAMILY MEMBER"/>
    <property type="match status" value="1"/>
</dbReference>
<dbReference type="InterPro" id="IPR036397">
    <property type="entry name" value="RNaseH_sf"/>
</dbReference>
<dbReference type="GO" id="GO:0009378">
    <property type="term" value="F:four-way junction helicase activity"/>
    <property type="evidence" value="ECO:0007669"/>
    <property type="project" value="TreeGrafter"/>
</dbReference>
<keyword evidence="8" id="KW-1185">Reference proteome</keyword>
<dbReference type="SUPFAM" id="SSF52540">
    <property type="entry name" value="P-loop containing nucleoside triphosphate hydrolases"/>
    <property type="match status" value="1"/>
</dbReference>
<keyword evidence="3" id="KW-0067">ATP-binding</keyword>
<evidence type="ECO:0000256" key="3">
    <source>
        <dbReference type="ARBA" id="ARBA00022840"/>
    </source>
</evidence>
<dbReference type="InterPro" id="IPR011545">
    <property type="entry name" value="DEAD/DEAH_box_helicase_dom"/>
</dbReference>
<dbReference type="InterPro" id="IPR014001">
    <property type="entry name" value="Helicase_ATP-bd"/>
</dbReference>
<dbReference type="Pfam" id="PF20700">
    <property type="entry name" value="Mutator"/>
    <property type="match status" value="1"/>
</dbReference>
<dbReference type="InterPro" id="IPR001650">
    <property type="entry name" value="Helicase_C-like"/>
</dbReference>
<dbReference type="GO" id="GO:0005634">
    <property type="term" value="C:nucleus"/>
    <property type="evidence" value="ECO:0007669"/>
    <property type="project" value="TreeGrafter"/>
</dbReference>
<protein>
    <recommendedName>
        <fullName evidence="5">DNA 3'-5' helicase</fullName>
        <ecNumber evidence="5">5.6.2.4</ecNumber>
    </recommendedName>
</protein>
<dbReference type="Gene3D" id="3.40.50.300">
    <property type="entry name" value="P-loop containing nucleotide triphosphate hydrolases"/>
    <property type="match status" value="3"/>
</dbReference>
<evidence type="ECO:0000256" key="2">
    <source>
        <dbReference type="ARBA" id="ARBA00022741"/>
    </source>
</evidence>
<sequence>MNRFLRLLRPISASIDAICNVKHRTNLGYKREKNPSIYKSTFKVSVRQISSVNKFGENDRDSLYDRFSILGFLAPIFAFSITKLVAGENEQDEDDSTWHKDNLKRNKIGKFSRTSSVSTFQKMKCIRSAKRQLEFQDKTDEESEICLTRKRTKANSEITSYSQSLDGCRIFDLKILRNTLSSCSTCLKGPLSFSNILKEDTVGLASVFKIKCHVCGAINHLETSPTHRSGKRGKPTFNINSQAALGCLHTGIGNTHLNNLLSTMNIPTMNHSTFKAREREVGKTVENVAQISCKENMNMEMNDAVVDGAEPDGNGLIGIPVSYDMGWQKRGKGHNSLTGQGMAMGLKTGKVLAYATRCKYCRICQNAKKNGKSPRKHDCRKNHTGSSKAMEPDVACELWNAAPKQNLKFSTYVGDDDTTTLSHLNQNVPYGVEKWSDIVHAKRSLTTRLYNLSSRCKFPNSSTLSQKVINYLAKCFSYCIAQNKDVESLQKALKCIVPHAFGDHKNCKETLCGFKKEPLTYKHKDLPRHKDLQGEQLKSALTSLLDEYTTETVVKKLVPFANSQRNEALNSIVGSKNPKIRFYGSSESSDFRVACAVAQKNIGYSYINSTLNHLGIEPGNICITHNSKLDKKREKDNYRKSLKTCKVRRHLLQNERITKNTKNEVKEGKTYETGIGLNLSTENTPGLANIESNANDHQLEKLFKTITKKQCEEFDKLVPHCMERPQVVYKTYSQTMPYQFIIFDLETSDTGSKAEICQLSAITQTGSMYSSYIMPKSNISPGASRVNNLTVENINGTRSLCKNSVPVAAMSLENALSSFIKFIQQVCSINSCGTQSIPVLIGHNAAVFDVPVLLRNSGKLYDEQLDQINVNFGDSLPLIKSLIQSQYAPLKLTNGDYCRANISSGYQCLFKDEFNSHDALEDVKALRNILFSPELAIDIRTIVNGSQIQTVRDARMDLDYIDKRLEFFQTFVGGLYCPQASESPITRSMTLKIAVNALEKLSSDPPLWPDTAKNFTVTWRNENLAVQASSPFESATKFAFCLNEFGYLSSDSVMSSEIEVLDENSDKYIYNVILHDKIPSIELNFVLKNTTSRYDLNDDPSSTVNTPRTRSIVDLERDELIDNTLKHYFGFTGFRPLQRETIVATMKGDDVLTIVGTGGDDIIDSCGRLKISSCKFTGDIPKEVRESQLLNLPKFKVVVVTPGMLEEGELINALYQLIEKEKLERIVFDEAHTIVSWGNTFRPVYKQVCEKLANIVVPKLLLSATVTEVKERTNKFYDEVKDFILEHKNESGIIYCVLPKDVATVHAELLKRGVQSVKYHGQLSEDVRVSNHIKWFNDECHVIVANSSFGMGIDKKDVRYIIHARMPTSLEEYYQQCGRAGRVELPSKCILFYSYGDKREVIKFQH</sequence>
<keyword evidence="7" id="KW-0378">Hydrolase</keyword>
<dbReference type="SMART" id="SM00490">
    <property type="entry name" value="HELICc"/>
    <property type="match status" value="1"/>
</dbReference>
<dbReference type="GO" id="GO:0005694">
    <property type="term" value="C:chromosome"/>
    <property type="evidence" value="ECO:0007669"/>
    <property type="project" value="TreeGrafter"/>
</dbReference>
<dbReference type="Pfam" id="PF00270">
    <property type="entry name" value="DEAD"/>
    <property type="match status" value="1"/>
</dbReference>
<dbReference type="GO" id="GO:0003676">
    <property type="term" value="F:nucleic acid binding"/>
    <property type="evidence" value="ECO:0007669"/>
    <property type="project" value="InterPro"/>
</dbReference>
<name>A0A6S7G461_PARCT</name>
<evidence type="ECO:0000256" key="6">
    <source>
        <dbReference type="SAM" id="MobiDB-lite"/>
    </source>
</evidence>
<gene>
    <name evidence="7" type="ORF">PACLA_8A061727</name>
</gene>
<dbReference type="InterPro" id="IPR027417">
    <property type="entry name" value="P-loop_NTPase"/>
</dbReference>
<evidence type="ECO:0000256" key="5">
    <source>
        <dbReference type="ARBA" id="ARBA00034808"/>
    </source>
</evidence>
<comment type="caution">
    <text evidence="7">The sequence shown here is derived from an EMBL/GenBank/DDBJ whole genome shotgun (WGS) entry which is preliminary data.</text>
</comment>
<dbReference type="GO" id="GO:0000724">
    <property type="term" value="P:double-strand break repair via homologous recombination"/>
    <property type="evidence" value="ECO:0007669"/>
    <property type="project" value="TreeGrafter"/>
</dbReference>
<dbReference type="GO" id="GO:0004527">
    <property type="term" value="F:exonuclease activity"/>
    <property type="evidence" value="ECO:0007669"/>
    <property type="project" value="UniProtKB-KW"/>
</dbReference>
<dbReference type="PROSITE" id="PS51192">
    <property type="entry name" value="HELICASE_ATP_BIND_1"/>
    <property type="match status" value="1"/>
</dbReference>
<feature type="compositionally biased region" description="Basic residues" evidence="6">
    <location>
        <begin position="369"/>
        <end position="383"/>
    </location>
</feature>
<evidence type="ECO:0000256" key="1">
    <source>
        <dbReference type="ARBA" id="ARBA00005446"/>
    </source>
</evidence>
<evidence type="ECO:0000313" key="8">
    <source>
        <dbReference type="Proteomes" id="UP001152795"/>
    </source>
</evidence>
<dbReference type="EMBL" id="CACRXK020000641">
    <property type="protein sequence ID" value="CAB3983669.1"/>
    <property type="molecule type" value="Genomic_DNA"/>
</dbReference>
<dbReference type="GO" id="GO:0005524">
    <property type="term" value="F:ATP binding"/>
    <property type="evidence" value="ECO:0007669"/>
    <property type="project" value="UniProtKB-KW"/>
</dbReference>
<dbReference type="EC" id="5.6.2.4" evidence="5"/>
<keyword evidence="2" id="KW-0547">Nucleotide-binding</keyword>